<dbReference type="Pfam" id="PF00128">
    <property type="entry name" value="Alpha-amylase"/>
    <property type="match status" value="1"/>
</dbReference>
<gene>
    <name evidence="6" type="primary">glgX</name>
    <name evidence="6" type="ORF">P7079_04600</name>
</gene>
<comment type="similarity">
    <text evidence="1">Belongs to the glycosyl hydrolase 13 family.</text>
</comment>
<proteinExistence type="inferred from homology"/>
<protein>
    <submittedName>
        <fullName evidence="6">Glycogen debranching protein GlgX</fullName>
    </submittedName>
</protein>
<dbReference type="EMBL" id="CP121208">
    <property type="protein sequence ID" value="WFM82691.1"/>
    <property type="molecule type" value="Genomic_DNA"/>
</dbReference>
<feature type="domain" description="Glycosyl hydrolase family 13 catalytic" evidence="5">
    <location>
        <begin position="158"/>
        <end position="568"/>
    </location>
</feature>
<dbReference type="Pfam" id="PF02922">
    <property type="entry name" value="CBM_48"/>
    <property type="match status" value="1"/>
</dbReference>
<evidence type="ECO:0000256" key="3">
    <source>
        <dbReference type="ARBA" id="ARBA00023295"/>
    </source>
</evidence>
<feature type="region of interest" description="Disordered" evidence="4">
    <location>
        <begin position="465"/>
        <end position="490"/>
    </location>
</feature>
<dbReference type="Proteomes" id="UP001215216">
    <property type="component" value="Chromosome"/>
</dbReference>
<accession>A0ABY8G0K3</accession>
<dbReference type="InterPro" id="IPR017853">
    <property type="entry name" value="GH"/>
</dbReference>
<evidence type="ECO:0000256" key="4">
    <source>
        <dbReference type="SAM" id="MobiDB-lite"/>
    </source>
</evidence>
<dbReference type="InterPro" id="IPR014756">
    <property type="entry name" value="Ig_E-set"/>
</dbReference>
<dbReference type="SUPFAM" id="SSF51011">
    <property type="entry name" value="Glycosyl hydrolase domain"/>
    <property type="match status" value="1"/>
</dbReference>
<dbReference type="InterPro" id="IPR004193">
    <property type="entry name" value="Glyco_hydro_13_N"/>
</dbReference>
<dbReference type="PANTHER" id="PTHR43002">
    <property type="entry name" value="GLYCOGEN DEBRANCHING ENZYME"/>
    <property type="match status" value="1"/>
</dbReference>
<dbReference type="CDD" id="cd02856">
    <property type="entry name" value="E_set_GDE_Isoamylase_N"/>
    <property type="match status" value="1"/>
</dbReference>
<reference evidence="6 7" key="1">
    <citation type="submission" date="2023-03" db="EMBL/GenBank/DDBJ databases">
        <title>Complete genome of Arcanobacterium canis strain DSM 25104 isolated in 2010 from a canine otitis externa in Germany.</title>
        <authorList>
            <person name="Borowiak M."/>
            <person name="Kreitlow A."/>
            <person name="Malorny B."/>
            <person name="Laemmler C."/>
            <person name="Prenger-Berninghoff E."/>
            <person name="Ploetz M."/>
            <person name="Abdulmawjood A."/>
        </authorList>
    </citation>
    <scope>NUCLEOTIDE SEQUENCE [LARGE SCALE GENOMIC DNA]</scope>
    <source>
        <strain evidence="6 7">DSM 25104</strain>
    </source>
</reference>
<evidence type="ECO:0000313" key="6">
    <source>
        <dbReference type="EMBL" id="WFM82691.1"/>
    </source>
</evidence>
<dbReference type="SUPFAM" id="SSF81296">
    <property type="entry name" value="E set domains"/>
    <property type="match status" value="1"/>
</dbReference>
<keyword evidence="2" id="KW-0378">Hydrolase</keyword>
<organism evidence="6 7">
    <name type="scientific">Arcanobacterium canis</name>
    <dbReference type="NCBI Taxonomy" id="999183"/>
    <lineage>
        <taxon>Bacteria</taxon>
        <taxon>Bacillati</taxon>
        <taxon>Actinomycetota</taxon>
        <taxon>Actinomycetes</taxon>
        <taxon>Actinomycetales</taxon>
        <taxon>Actinomycetaceae</taxon>
        <taxon>Arcanobacterium</taxon>
    </lineage>
</organism>
<dbReference type="InterPro" id="IPR011837">
    <property type="entry name" value="Glycogen_debranch_GlgX"/>
</dbReference>
<dbReference type="InterPro" id="IPR044505">
    <property type="entry name" value="GlgX_Isoamylase_N_E_set"/>
</dbReference>
<dbReference type="SMART" id="SM00642">
    <property type="entry name" value="Aamy"/>
    <property type="match status" value="1"/>
</dbReference>
<keyword evidence="3" id="KW-0326">Glycosidase</keyword>
<evidence type="ECO:0000256" key="2">
    <source>
        <dbReference type="ARBA" id="ARBA00022801"/>
    </source>
</evidence>
<name>A0ABY8G0K3_9ACTO</name>
<evidence type="ECO:0000313" key="7">
    <source>
        <dbReference type="Proteomes" id="UP001215216"/>
    </source>
</evidence>
<dbReference type="InterPro" id="IPR006047">
    <property type="entry name" value="GH13_cat_dom"/>
</dbReference>
<dbReference type="Gene3D" id="2.60.40.1180">
    <property type="entry name" value="Golgi alpha-mannosidase II"/>
    <property type="match status" value="1"/>
</dbReference>
<dbReference type="NCBIfam" id="TIGR02100">
    <property type="entry name" value="glgX_debranch"/>
    <property type="match status" value="1"/>
</dbReference>
<feature type="compositionally biased region" description="Basic and acidic residues" evidence="4">
    <location>
        <begin position="465"/>
        <end position="478"/>
    </location>
</feature>
<dbReference type="Gene3D" id="2.60.40.10">
    <property type="entry name" value="Immunoglobulins"/>
    <property type="match status" value="1"/>
</dbReference>
<dbReference type="InterPro" id="IPR013783">
    <property type="entry name" value="Ig-like_fold"/>
</dbReference>
<dbReference type="RefSeq" id="WP_278012117.1">
    <property type="nucleotide sequence ID" value="NZ_CP121208.1"/>
</dbReference>
<dbReference type="SUPFAM" id="SSF51445">
    <property type="entry name" value="(Trans)glycosidases"/>
    <property type="match status" value="1"/>
</dbReference>
<dbReference type="CDD" id="cd11326">
    <property type="entry name" value="AmyAc_Glg_debranch"/>
    <property type="match status" value="1"/>
</dbReference>
<keyword evidence="7" id="KW-1185">Reference proteome</keyword>
<evidence type="ECO:0000256" key="1">
    <source>
        <dbReference type="ARBA" id="ARBA00008061"/>
    </source>
</evidence>
<evidence type="ECO:0000259" key="5">
    <source>
        <dbReference type="SMART" id="SM00642"/>
    </source>
</evidence>
<dbReference type="Gene3D" id="3.20.20.80">
    <property type="entry name" value="Glycosidases"/>
    <property type="match status" value="1"/>
</dbReference>
<sequence>MEIWPGKPYPLGATYDGAGTNFAIYSSIADKIELSLISDDLTEERIELREIDAHVFHCYLPGIRPGQRYGFRVYGPYDPAAGYRCDPSKILLDPYAKAIDGQVENDQSNFSYSFENHEERSELDSLGHTMLSVVINPYFDWGHDRPPRHPYHKSVIYEAHVKGMTATHPGIPDELRGTYMGMAHPAMVKYLKELGITAVELMPIHQFVNDTALIDRGLSNYWGYNTIGFFAPQNTYAAAGTRGEQVDEFKALVKAYHAADIEVILDVVYNHTAEGNQLGPTLSFRGIDNASYYRLVDGDEAHYFDTTGTGNSLNMRSPHSLQLIMDSLRYWIREMHVDGFRFDLASTLARELHAVDRLSSFFDIIQQDPEISQVKLIAEPWDVGEGGYNVGEFPPLWTEWNGKYRDTMRDFWRGEPSTLSEFASRLSGSSDLYANSGRRPFASINFVTAHDGFTMHDLVSYNEKHNEANGEESRDGESFNRSWNMGAEGETDDPQIQAIRLQQMKNFFATLLFSQGVPMISHGDEIARTQGGNNNAYCQDNKISWVDWQIDDAKRDLYQFVRSAIALRKEHPVFRRRRFFKGDADRGGTSERGDIEWMRNDGQVMADDDWGTSYARSIMVFLNGDRIAEPDLRGEEIKDDDFILAFNASDENLSFHLPLNDNTPEGTWHKVLATNVSLTVPDQMNAGDDFEVASRSVVVLRRERRTSVAVNTSKETLDVSQTREAEKYE</sequence>
<dbReference type="InterPro" id="IPR013780">
    <property type="entry name" value="Glyco_hydro_b"/>
</dbReference>